<feature type="region of interest" description="Disordered" evidence="5">
    <location>
        <begin position="339"/>
        <end position="359"/>
    </location>
</feature>
<keyword evidence="2 6" id="KW-0812">Transmembrane</keyword>
<dbReference type="GO" id="GO:0005230">
    <property type="term" value="F:extracellular ligand-gated monoatomic ion channel activity"/>
    <property type="evidence" value="ECO:0007669"/>
    <property type="project" value="InterPro"/>
</dbReference>
<evidence type="ECO:0000259" key="8">
    <source>
        <dbReference type="Pfam" id="PF02931"/>
    </source>
</evidence>
<sequence length="467" mass="52312">MRSLRTAGFYLLLALLKVSCDTTRDPLRDAYHQVKMDLLTHPYAVNKIPPHVNSTDNIDISLGFLPQQILFVNEVEMTVAISATVSIGWKEPSFAWDPTNHSIMALTVSAHDVWTPVLINSLSINTDDLVINMPPLLRIYHTGEIQTVTMVTMTVSCSFDMEWFPFDEQTCAFPFIPFNADSANVNTVSGLGPHVFLGFDNESKADWTWEEVIPRQANSLVQIRENIVKNYSYVSFEVRMKRRSVAFYLTNVIFPVAATAILTLGVFLIPASSGEKISYLISIFISTTVFLSSLSNTMPKGQGSTCRFNSFIVAVTVDIILATAATMFVLHRYTKEQEQEQADEETTLTPSTEPKGRNSIFLPEATSLKQRSKVSTVNPAIQRTTQTIITNSSSALPPHPKLDAFQRSVSTPETSRYQHAPRLKQGMMGVRRFWTRGYRLTSSELDWMFLVVFTVTSIVVLVSVMHG</sequence>
<feature type="domain" description="Neurotransmitter-gated ion-channel ligand-binding" evidence="8">
    <location>
        <begin position="37"/>
        <end position="243"/>
    </location>
</feature>
<dbReference type="PROSITE" id="PS00236">
    <property type="entry name" value="NEUROTR_ION_CHANNEL"/>
    <property type="match status" value="1"/>
</dbReference>
<dbReference type="GO" id="GO:0004888">
    <property type="term" value="F:transmembrane signaling receptor activity"/>
    <property type="evidence" value="ECO:0007669"/>
    <property type="project" value="InterPro"/>
</dbReference>
<evidence type="ECO:0000313" key="9">
    <source>
        <dbReference type="EMBL" id="KAK3778177.1"/>
    </source>
</evidence>
<dbReference type="InterPro" id="IPR018000">
    <property type="entry name" value="Neurotransmitter_ion_chnl_CS"/>
</dbReference>
<dbReference type="GO" id="GO:0016020">
    <property type="term" value="C:membrane"/>
    <property type="evidence" value="ECO:0007669"/>
    <property type="project" value="UniProtKB-SubCell"/>
</dbReference>
<evidence type="ECO:0000256" key="4">
    <source>
        <dbReference type="ARBA" id="ARBA00023136"/>
    </source>
</evidence>
<keyword evidence="4 6" id="KW-0472">Membrane</keyword>
<dbReference type="Pfam" id="PF02931">
    <property type="entry name" value="Neur_chan_LBD"/>
    <property type="match status" value="1"/>
</dbReference>
<dbReference type="Proteomes" id="UP001283361">
    <property type="component" value="Unassembled WGS sequence"/>
</dbReference>
<reference evidence="9" key="1">
    <citation type="journal article" date="2023" name="G3 (Bethesda)">
        <title>A reference genome for the long-term kleptoplast-retaining sea slug Elysia crispata morphotype clarki.</title>
        <authorList>
            <person name="Eastman K.E."/>
            <person name="Pendleton A.L."/>
            <person name="Shaikh M.A."/>
            <person name="Suttiyut T."/>
            <person name="Ogas R."/>
            <person name="Tomko P."/>
            <person name="Gavelis G."/>
            <person name="Widhalm J.R."/>
            <person name="Wisecaver J.H."/>
        </authorList>
    </citation>
    <scope>NUCLEOTIDE SEQUENCE</scope>
    <source>
        <strain evidence="9">ECLA1</strain>
    </source>
</reference>
<protein>
    <recommendedName>
        <fullName evidence="8">Neurotransmitter-gated ion-channel ligand-binding domain-containing protein</fullName>
    </recommendedName>
</protein>
<feature type="chain" id="PRO_5042144100" description="Neurotransmitter-gated ion-channel ligand-binding domain-containing protein" evidence="7">
    <location>
        <begin position="21"/>
        <end position="467"/>
    </location>
</feature>
<evidence type="ECO:0000313" key="10">
    <source>
        <dbReference type="Proteomes" id="UP001283361"/>
    </source>
</evidence>
<dbReference type="Gene3D" id="2.70.170.10">
    <property type="entry name" value="Neurotransmitter-gated ion-channel ligand-binding domain"/>
    <property type="match status" value="1"/>
</dbReference>
<evidence type="ECO:0000256" key="2">
    <source>
        <dbReference type="ARBA" id="ARBA00022692"/>
    </source>
</evidence>
<dbReference type="CDD" id="cd18989">
    <property type="entry name" value="LGIC_ECD_cation"/>
    <property type="match status" value="1"/>
</dbReference>
<comment type="subcellular location">
    <subcellularLocation>
        <location evidence="1">Membrane</location>
        <topology evidence="1">Multi-pass membrane protein</topology>
    </subcellularLocation>
</comment>
<organism evidence="9 10">
    <name type="scientific">Elysia crispata</name>
    <name type="common">lettuce slug</name>
    <dbReference type="NCBI Taxonomy" id="231223"/>
    <lineage>
        <taxon>Eukaryota</taxon>
        <taxon>Metazoa</taxon>
        <taxon>Spiralia</taxon>
        <taxon>Lophotrochozoa</taxon>
        <taxon>Mollusca</taxon>
        <taxon>Gastropoda</taxon>
        <taxon>Heterobranchia</taxon>
        <taxon>Euthyneura</taxon>
        <taxon>Panpulmonata</taxon>
        <taxon>Sacoglossa</taxon>
        <taxon>Placobranchoidea</taxon>
        <taxon>Plakobranchidae</taxon>
        <taxon>Elysia</taxon>
    </lineage>
</organism>
<keyword evidence="10" id="KW-1185">Reference proteome</keyword>
<gene>
    <name evidence="9" type="ORF">RRG08_007416</name>
</gene>
<accession>A0AAE0ZZL4</accession>
<dbReference type="PANTHER" id="PTHR18945">
    <property type="entry name" value="NEUROTRANSMITTER GATED ION CHANNEL"/>
    <property type="match status" value="1"/>
</dbReference>
<dbReference type="CDD" id="cd19051">
    <property type="entry name" value="LGIC_TM_cation"/>
    <property type="match status" value="1"/>
</dbReference>
<dbReference type="InterPro" id="IPR036734">
    <property type="entry name" value="Neur_chan_lig-bd_sf"/>
</dbReference>
<feature type="transmembrane region" description="Helical" evidence="6">
    <location>
        <begin position="245"/>
        <end position="270"/>
    </location>
</feature>
<dbReference type="AlphaFoldDB" id="A0AAE0ZZL4"/>
<evidence type="ECO:0000256" key="6">
    <source>
        <dbReference type="SAM" id="Phobius"/>
    </source>
</evidence>
<evidence type="ECO:0000256" key="7">
    <source>
        <dbReference type="SAM" id="SignalP"/>
    </source>
</evidence>
<dbReference type="Gene3D" id="1.20.58.390">
    <property type="entry name" value="Neurotransmitter-gated ion-channel transmembrane domain"/>
    <property type="match status" value="1"/>
</dbReference>
<dbReference type="InterPro" id="IPR036719">
    <property type="entry name" value="Neuro-gated_channel_TM_sf"/>
</dbReference>
<dbReference type="InterPro" id="IPR038050">
    <property type="entry name" value="Neuro_actylchol_rec"/>
</dbReference>
<keyword evidence="3 6" id="KW-1133">Transmembrane helix</keyword>
<dbReference type="SUPFAM" id="SSF63712">
    <property type="entry name" value="Nicotinic receptor ligand binding domain-like"/>
    <property type="match status" value="1"/>
</dbReference>
<feature type="transmembrane region" description="Helical" evidence="6">
    <location>
        <begin position="445"/>
        <end position="465"/>
    </location>
</feature>
<proteinExistence type="predicted"/>
<comment type="caution">
    <text evidence="9">The sequence shown here is derived from an EMBL/GenBank/DDBJ whole genome shotgun (WGS) entry which is preliminary data.</text>
</comment>
<dbReference type="InterPro" id="IPR006202">
    <property type="entry name" value="Neur_chan_lig-bd"/>
</dbReference>
<keyword evidence="7" id="KW-0732">Signal</keyword>
<name>A0AAE0ZZL4_9GAST</name>
<dbReference type="EMBL" id="JAWDGP010003002">
    <property type="protein sequence ID" value="KAK3778177.1"/>
    <property type="molecule type" value="Genomic_DNA"/>
</dbReference>
<evidence type="ECO:0000256" key="1">
    <source>
        <dbReference type="ARBA" id="ARBA00004141"/>
    </source>
</evidence>
<feature type="transmembrane region" description="Helical" evidence="6">
    <location>
        <begin position="308"/>
        <end position="330"/>
    </location>
</feature>
<dbReference type="SUPFAM" id="SSF90112">
    <property type="entry name" value="Neurotransmitter-gated ion-channel transmembrane pore"/>
    <property type="match status" value="1"/>
</dbReference>
<evidence type="ECO:0000256" key="3">
    <source>
        <dbReference type="ARBA" id="ARBA00022989"/>
    </source>
</evidence>
<evidence type="ECO:0000256" key="5">
    <source>
        <dbReference type="SAM" id="MobiDB-lite"/>
    </source>
</evidence>
<dbReference type="InterPro" id="IPR006201">
    <property type="entry name" value="Neur_channel"/>
</dbReference>
<feature type="signal peptide" evidence="7">
    <location>
        <begin position="1"/>
        <end position="20"/>
    </location>
</feature>
<feature type="transmembrane region" description="Helical" evidence="6">
    <location>
        <begin position="277"/>
        <end position="296"/>
    </location>
</feature>